<evidence type="ECO:0000256" key="4">
    <source>
        <dbReference type="ARBA" id="ARBA00022741"/>
    </source>
</evidence>
<evidence type="ECO:0000313" key="10">
    <source>
        <dbReference type="EMBL" id="KAL2613554.1"/>
    </source>
</evidence>
<dbReference type="GO" id="GO:0005524">
    <property type="term" value="F:ATP binding"/>
    <property type="evidence" value="ECO:0007669"/>
    <property type="project" value="UniProtKB-KW"/>
</dbReference>
<dbReference type="CDD" id="cd03263">
    <property type="entry name" value="ABC_subfamily_A"/>
    <property type="match status" value="1"/>
</dbReference>
<dbReference type="InterPro" id="IPR026082">
    <property type="entry name" value="ABCA"/>
</dbReference>
<comment type="similarity">
    <text evidence="2">Belongs to the ABC transporter superfamily. ABCA family. CPR flippase (TC 3.A.1.211) subfamily.</text>
</comment>
<dbReference type="InterPro" id="IPR003439">
    <property type="entry name" value="ABC_transporter-like_ATP-bd"/>
</dbReference>
<dbReference type="EMBL" id="JBHFFA010000007">
    <property type="protein sequence ID" value="KAL2613554.1"/>
    <property type="molecule type" value="Genomic_DNA"/>
</dbReference>
<gene>
    <name evidence="10" type="ORF">R1flu_025246</name>
</gene>
<dbReference type="SUPFAM" id="SSF52540">
    <property type="entry name" value="P-loop containing nucleoside triphosphate hydrolases"/>
    <property type="match status" value="1"/>
</dbReference>
<evidence type="ECO:0000259" key="9">
    <source>
        <dbReference type="PROSITE" id="PS50893"/>
    </source>
</evidence>
<feature type="transmembrane region" description="Helical" evidence="8">
    <location>
        <begin position="343"/>
        <end position="368"/>
    </location>
</feature>
<feature type="transmembrane region" description="Helical" evidence="8">
    <location>
        <begin position="458"/>
        <end position="479"/>
    </location>
</feature>
<proteinExistence type="inferred from homology"/>
<comment type="subcellular location">
    <subcellularLocation>
        <location evidence="1">Membrane</location>
        <topology evidence="1">Multi-pass membrane protein</topology>
    </subcellularLocation>
</comment>
<evidence type="ECO:0000256" key="3">
    <source>
        <dbReference type="ARBA" id="ARBA00022692"/>
    </source>
</evidence>
<protein>
    <recommendedName>
        <fullName evidence="9">ABC transporter domain-containing protein</fullName>
    </recommendedName>
</protein>
<dbReference type="InterPro" id="IPR017871">
    <property type="entry name" value="ABC_transporter-like_CS"/>
</dbReference>
<dbReference type="InterPro" id="IPR027417">
    <property type="entry name" value="P-loop_NTPase"/>
</dbReference>
<dbReference type="Pfam" id="PF24526">
    <property type="entry name" value="ABCA12_C"/>
    <property type="match status" value="1"/>
</dbReference>
<evidence type="ECO:0000256" key="1">
    <source>
        <dbReference type="ARBA" id="ARBA00004141"/>
    </source>
</evidence>
<reference evidence="10 11" key="1">
    <citation type="submission" date="2024-09" db="EMBL/GenBank/DDBJ databases">
        <title>Chromosome-scale assembly of Riccia fluitans.</title>
        <authorList>
            <person name="Paukszto L."/>
            <person name="Sawicki J."/>
            <person name="Karawczyk K."/>
            <person name="Piernik-Szablinska J."/>
            <person name="Szczecinska M."/>
            <person name="Mazdziarz M."/>
        </authorList>
    </citation>
    <scope>NUCLEOTIDE SEQUENCE [LARGE SCALE GENOMIC DNA]</scope>
    <source>
        <strain evidence="10">Rf_01</strain>
        <tissue evidence="10">Aerial parts of the thallus</tissue>
    </source>
</reference>
<evidence type="ECO:0000313" key="11">
    <source>
        <dbReference type="Proteomes" id="UP001605036"/>
    </source>
</evidence>
<feature type="transmembrane region" description="Helical" evidence="8">
    <location>
        <begin position="389"/>
        <end position="415"/>
    </location>
</feature>
<sequence>MSNGDPGVRVPKQQPSVPTFGTQANALLRKNVTYQKRNIASNCCIVSFPIIICLLLFALQKAIDGVFDKAKYRCGCVRMNATEVCGIQFSDGTQAGFCGIPNPPEWPGVMQVPRTAYRANVEDGQFPASQKPATILYTGSNQATAAGLANSLLLSKASNSSDALDQLSNLIPGSPTELQISNIIEPAFLEDDPVYVLRNQSCGGQSPVTLSVDLIGGVPLTKRFECLETQILFRNSSSEINNELYKGFRKADPVGNPEQKINEYVAGYDFRNTDLNNFDVAVWYNQMLVKDTSQSPPGYARVSRPMNLAAQAFLRFVSGPNAELPLWFVKEMPRQSSTLRLDLSALIGPLFYMWVSALLFPVILQTIVYEKQKNLRMMMKMHGLGDRAYWAITYLYFFTLSIVYFTFFVFFGSIINLQFFRLNSYGLQFVFFFIYLNLQVAFGILAATIFANTKTATVCGLLYVFGFGLLGQFFFRFFLEDRKTGEGWIFAMELLPPFSLYRGLYEFGQYAFVGKFQNTKGMKWSNLSDKDNGLKVVFIIQVVEWFLFLGLAWYLDQVVQSGSGVKKHPLFFLGFKYKVAADLAPAKARSLANGAEVDIEMEKPDVAQERSVVENLRERANDSYAIVCDNLKKVYPGTDGNPDKYAVRGLSLAVQRSECFGMLGPNGAGKTTTINMMIGLLTPSSGTAYIQGLDIRTDMDRIYTSMGVCPQHDLLWETLTGEEHLYFYGRLKNLKGSELDSAVESSLKSVNLFNNGVGRKKSGQYSGGMKRRLSVAISLIGNPQVVYMDEPSTGLDPASRSNLWNVVKQAKKDRSIILTTHSMEEAEALCDRLCIFVNGQLQCIGDSKDLKRRYGGNHVLTITTQPEDEAEVVKMVNSFSPNAKIVYGLVGTQKFEIPKSDVDIATVFAEVERAKRTFTIQAWGVADTTLEDVFIKVSREAQADAPLT</sequence>
<dbReference type="Pfam" id="PF00005">
    <property type="entry name" value="ABC_tran"/>
    <property type="match status" value="1"/>
</dbReference>
<accession>A0ABD1XX88</accession>
<dbReference type="SMART" id="SM00382">
    <property type="entry name" value="AAA"/>
    <property type="match status" value="1"/>
</dbReference>
<feature type="domain" description="ABC transporter" evidence="9">
    <location>
        <begin position="626"/>
        <end position="863"/>
    </location>
</feature>
<dbReference type="Gene3D" id="3.40.50.300">
    <property type="entry name" value="P-loop containing nucleotide triphosphate hydrolases"/>
    <property type="match status" value="1"/>
</dbReference>
<organism evidence="10 11">
    <name type="scientific">Riccia fluitans</name>
    <dbReference type="NCBI Taxonomy" id="41844"/>
    <lineage>
        <taxon>Eukaryota</taxon>
        <taxon>Viridiplantae</taxon>
        <taxon>Streptophyta</taxon>
        <taxon>Embryophyta</taxon>
        <taxon>Marchantiophyta</taxon>
        <taxon>Marchantiopsida</taxon>
        <taxon>Marchantiidae</taxon>
        <taxon>Marchantiales</taxon>
        <taxon>Ricciaceae</taxon>
        <taxon>Riccia</taxon>
    </lineage>
</organism>
<keyword evidence="3 8" id="KW-0812">Transmembrane</keyword>
<dbReference type="GO" id="GO:0016020">
    <property type="term" value="C:membrane"/>
    <property type="evidence" value="ECO:0007669"/>
    <property type="project" value="UniProtKB-SubCell"/>
</dbReference>
<dbReference type="Proteomes" id="UP001605036">
    <property type="component" value="Unassembled WGS sequence"/>
</dbReference>
<evidence type="ECO:0000256" key="7">
    <source>
        <dbReference type="ARBA" id="ARBA00023136"/>
    </source>
</evidence>
<name>A0ABD1XX88_9MARC</name>
<dbReference type="FunFam" id="3.40.50.300:FF:000633">
    <property type="entry name" value="ABC transporter A family member 7"/>
    <property type="match status" value="1"/>
</dbReference>
<keyword evidence="7 8" id="KW-0472">Membrane</keyword>
<dbReference type="InterPro" id="IPR003593">
    <property type="entry name" value="AAA+_ATPase"/>
</dbReference>
<feature type="transmembrane region" description="Helical" evidence="8">
    <location>
        <begin position="39"/>
        <end position="59"/>
    </location>
</feature>
<keyword evidence="4" id="KW-0547">Nucleotide-binding</keyword>
<comment type="caution">
    <text evidence="10">The sequence shown here is derived from an EMBL/GenBank/DDBJ whole genome shotgun (WGS) entry which is preliminary data.</text>
</comment>
<dbReference type="PANTHER" id="PTHR19229:SF154">
    <property type="entry name" value="ABC TRANSPORTER A FAMILY MEMBER 3-RELATED"/>
    <property type="match status" value="1"/>
</dbReference>
<keyword evidence="11" id="KW-1185">Reference proteome</keyword>
<keyword evidence="5" id="KW-0067">ATP-binding</keyword>
<dbReference type="PROSITE" id="PS00211">
    <property type="entry name" value="ABC_TRANSPORTER_1"/>
    <property type="match status" value="1"/>
</dbReference>
<evidence type="ECO:0000256" key="5">
    <source>
        <dbReference type="ARBA" id="ARBA00022840"/>
    </source>
</evidence>
<dbReference type="PROSITE" id="PS50893">
    <property type="entry name" value="ABC_TRANSPORTER_2"/>
    <property type="match status" value="1"/>
</dbReference>
<dbReference type="Pfam" id="PF12698">
    <property type="entry name" value="ABC2_membrane_3"/>
    <property type="match status" value="1"/>
</dbReference>
<keyword evidence="6 8" id="KW-1133">Transmembrane helix</keyword>
<evidence type="ECO:0000256" key="8">
    <source>
        <dbReference type="SAM" id="Phobius"/>
    </source>
</evidence>
<dbReference type="AlphaFoldDB" id="A0ABD1XX88"/>
<evidence type="ECO:0000256" key="6">
    <source>
        <dbReference type="ARBA" id="ARBA00022989"/>
    </source>
</evidence>
<evidence type="ECO:0000256" key="2">
    <source>
        <dbReference type="ARBA" id="ARBA00008526"/>
    </source>
</evidence>
<dbReference type="PANTHER" id="PTHR19229">
    <property type="entry name" value="ATP-BINDING CASSETTE TRANSPORTER SUBFAMILY A ABCA"/>
    <property type="match status" value="1"/>
</dbReference>
<dbReference type="InterPro" id="IPR013525">
    <property type="entry name" value="ABC2_TM"/>
</dbReference>
<feature type="transmembrane region" description="Helical" evidence="8">
    <location>
        <begin position="427"/>
        <end position="451"/>
    </location>
</feature>